<feature type="compositionally biased region" description="Polar residues" evidence="6">
    <location>
        <begin position="350"/>
        <end position="366"/>
    </location>
</feature>
<protein>
    <submittedName>
        <fullName evidence="8">Membrane protein</fullName>
    </submittedName>
</protein>
<keyword evidence="3 7" id="KW-0812">Transmembrane</keyword>
<feature type="transmembrane region" description="Helical" evidence="7">
    <location>
        <begin position="134"/>
        <end position="155"/>
    </location>
</feature>
<comment type="subcellular location">
    <subcellularLocation>
        <location evidence="1">Cell membrane</location>
        <topology evidence="1">Multi-pass membrane protein</topology>
    </subcellularLocation>
</comment>
<keyword evidence="4 7" id="KW-1133">Transmembrane helix</keyword>
<evidence type="ECO:0000256" key="6">
    <source>
        <dbReference type="SAM" id="MobiDB-lite"/>
    </source>
</evidence>
<dbReference type="Proteomes" id="UP000050465">
    <property type="component" value="Unassembled WGS sequence"/>
</dbReference>
<reference evidence="8 9" key="1">
    <citation type="submission" date="2015-09" db="EMBL/GenBank/DDBJ databases">
        <title>Identification and resolution of microdiversity through metagenomic sequencing of parallel consortia.</title>
        <authorList>
            <person name="Nelson W.C."/>
            <person name="Romine M.F."/>
            <person name="Lindemann S.R."/>
        </authorList>
    </citation>
    <scope>NUCLEOTIDE SEQUENCE [LARGE SCALE GENOMIC DNA]</scope>
    <source>
        <strain evidence="8">Ana</strain>
    </source>
</reference>
<keyword evidence="5 7" id="KW-0472">Membrane</keyword>
<evidence type="ECO:0000313" key="8">
    <source>
        <dbReference type="EMBL" id="KPQ37231.1"/>
    </source>
</evidence>
<feature type="transmembrane region" description="Helical" evidence="7">
    <location>
        <begin position="226"/>
        <end position="247"/>
    </location>
</feature>
<sequence length="400" mass="43821">MGSPSGVPFSLFTVTHSQFTAHCKLRKSQEKQKPPKTNLLILAKMSFSIFWSVLKQTIQEWQRDKVSRLAAALAYYTAFSLAPVLVIAIAIASFLFDQSMVQTRIIEQLRSLLGDNGAELIQEMLTSAQSQESGSFWATVISVGLLILGASGLFIQLQDALNTVWNVVPRPDAGMWRLIRDRLLSFGMVLVIGFLLLVSLLLSAGLSAASSLFGDTLLGWALGWQILNAVVSFGIVALLFGLIYKILPDATISWSDVRVGALITALLFTLGKALIGLYLGNSSVASAYGAAGSFVVLLLWIYYSAQILLFGAEFTQVYANRFGSPIRPDENSVFADDATPDERDERHNVRSSGSSASTQATMSSDLPKTRSEYRTQKSVLRFSQRQRLHKKAPKPLSDEP</sequence>
<evidence type="ECO:0000256" key="3">
    <source>
        <dbReference type="ARBA" id="ARBA00022692"/>
    </source>
</evidence>
<feature type="transmembrane region" description="Helical" evidence="7">
    <location>
        <begin position="285"/>
        <end position="303"/>
    </location>
</feature>
<dbReference type="PATRIC" id="fig|1666911.3.peg.1634"/>
<feature type="compositionally biased region" description="Basic residues" evidence="6">
    <location>
        <begin position="384"/>
        <end position="393"/>
    </location>
</feature>
<feature type="transmembrane region" description="Helical" evidence="7">
    <location>
        <begin position="37"/>
        <end position="54"/>
    </location>
</feature>
<dbReference type="STRING" id="1666911.HLUCCA11_02025"/>
<evidence type="ECO:0000256" key="1">
    <source>
        <dbReference type="ARBA" id="ARBA00004651"/>
    </source>
</evidence>
<dbReference type="EMBL" id="LJZR01000002">
    <property type="protein sequence ID" value="KPQ37231.1"/>
    <property type="molecule type" value="Genomic_DNA"/>
</dbReference>
<organism evidence="8 9">
    <name type="scientific">Phormidesmis priestleyi Ana</name>
    <dbReference type="NCBI Taxonomy" id="1666911"/>
    <lineage>
        <taxon>Bacteria</taxon>
        <taxon>Bacillati</taxon>
        <taxon>Cyanobacteriota</taxon>
        <taxon>Cyanophyceae</taxon>
        <taxon>Leptolyngbyales</taxon>
        <taxon>Leptolyngbyaceae</taxon>
        <taxon>Phormidesmis</taxon>
    </lineage>
</organism>
<name>A0A0P7ZUE6_9CYAN</name>
<dbReference type="InterPro" id="IPR017039">
    <property type="entry name" value="Virul_fac_BrkB"/>
</dbReference>
<dbReference type="PANTHER" id="PTHR30213:SF1">
    <property type="entry name" value="INNER MEMBRANE PROTEIN YHJD"/>
    <property type="match status" value="1"/>
</dbReference>
<feature type="transmembrane region" description="Helical" evidence="7">
    <location>
        <begin position="75"/>
        <end position="96"/>
    </location>
</feature>
<comment type="caution">
    <text evidence="8">The sequence shown here is derived from an EMBL/GenBank/DDBJ whole genome shotgun (WGS) entry which is preliminary data.</text>
</comment>
<feature type="region of interest" description="Disordered" evidence="6">
    <location>
        <begin position="331"/>
        <end position="400"/>
    </location>
</feature>
<evidence type="ECO:0000256" key="5">
    <source>
        <dbReference type="ARBA" id="ARBA00023136"/>
    </source>
</evidence>
<evidence type="ECO:0000313" key="9">
    <source>
        <dbReference type="Proteomes" id="UP000050465"/>
    </source>
</evidence>
<evidence type="ECO:0000256" key="7">
    <source>
        <dbReference type="SAM" id="Phobius"/>
    </source>
</evidence>
<feature type="transmembrane region" description="Helical" evidence="7">
    <location>
        <begin position="183"/>
        <end position="206"/>
    </location>
</feature>
<evidence type="ECO:0000256" key="4">
    <source>
        <dbReference type="ARBA" id="ARBA00022989"/>
    </source>
</evidence>
<keyword evidence="2" id="KW-1003">Cell membrane</keyword>
<accession>A0A0P7ZUE6</accession>
<proteinExistence type="predicted"/>
<dbReference type="Pfam" id="PF03631">
    <property type="entry name" value="Virul_fac_BrkB"/>
    <property type="match status" value="1"/>
</dbReference>
<dbReference type="PANTHER" id="PTHR30213">
    <property type="entry name" value="INNER MEMBRANE PROTEIN YHJD"/>
    <property type="match status" value="1"/>
</dbReference>
<feature type="transmembrane region" description="Helical" evidence="7">
    <location>
        <begin position="259"/>
        <end position="279"/>
    </location>
</feature>
<gene>
    <name evidence="8" type="ORF">HLUCCA11_02025</name>
</gene>
<dbReference type="AlphaFoldDB" id="A0A0P7ZUE6"/>
<dbReference type="NCBIfam" id="TIGR00765">
    <property type="entry name" value="yihY_not_rbn"/>
    <property type="match status" value="1"/>
</dbReference>
<evidence type="ECO:0000256" key="2">
    <source>
        <dbReference type="ARBA" id="ARBA00022475"/>
    </source>
</evidence>
<dbReference type="GO" id="GO:0005886">
    <property type="term" value="C:plasma membrane"/>
    <property type="evidence" value="ECO:0007669"/>
    <property type="project" value="UniProtKB-SubCell"/>
</dbReference>